<keyword evidence="2" id="KW-1133">Transmembrane helix</keyword>
<dbReference type="Pfam" id="PF10947">
    <property type="entry name" value="DUF2628"/>
    <property type="match status" value="1"/>
</dbReference>
<feature type="transmembrane region" description="Helical" evidence="2">
    <location>
        <begin position="51"/>
        <end position="68"/>
    </location>
</feature>
<protein>
    <submittedName>
        <fullName evidence="3">DUF2628 domain-containing protein</fullName>
    </submittedName>
</protein>
<dbReference type="InterPro" id="IPR024399">
    <property type="entry name" value="DUF2628"/>
</dbReference>
<evidence type="ECO:0000313" key="4">
    <source>
        <dbReference type="Proteomes" id="UP001597102"/>
    </source>
</evidence>
<name>A0ABW3J7F1_9HYPH</name>
<dbReference type="RefSeq" id="WP_379084773.1">
    <property type="nucleotide sequence ID" value="NZ_JBHTJO010000001.1"/>
</dbReference>
<feature type="compositionally biased region" description="Low complexity" evidence="1">
    <location>
        <begin position="136"/>
        <end position="156"/>
    </location>
</feature>
<keyword evidence="2" id="KW-0472">Membrane</keyword>
<accession>A0ABW3J7F1</accession>
<evidence type="ECO:0000256" key="1">
    <source>
        <dbReference type="SAM" id="MobiDB-lite"/>
    </source>
</evidence>
<organism evidence="3 4">
    <name type="scientific">Methyloligella solikamskensis</name>
    <dbReference type="NCBI Taxonomy" id="1177756"/>
    <lineage>
        <taxon>Bacteria</taxon>
        <taxon>Pseudomonadati</taxon>
        <taxon>Pseudomonadota</taxon>
        <taxon>Alphaproteobacteria</taxon>
        <taxon>Hyphomicrobiales</taxon>
        <taxon>Hyphomicrobiaceae</taxon>
        <taxon>Methyloligella</taxon>
    </lineage>
</organism>
<feature type="region of interest" description="Disordered" evidence="1">
    <location>
        <begin position="132"/>
        <end position="177"/>
    </location>
</feature>
<evidence type="ECO:0000256" key="2">
    <source>
        <dbReference type="SAM" id="Phobius"/>
    </source>
</evidence>
<reference evidence="4" key="1">
    <citation type="journal article" date="2019" name="Int. J. Syst. Evol. Microbiol.">
        <title>The Global Catalogue of Microorganisms (GCM) 10K type strain sequencing project: providing services to taxonomists for standard genome sequencing and annotation.</title>
        <authorList>
            <consortium name="The Broad Institute Genomics Platform"/>
            <consortium name="The Broad Institute Genome Sequencing Center for Infectious Disease"/>
            <person name="Wu L."/>
            <person name="Ma J."/>
        </authorList>
    </citation>
    <scope>NUCLEOTIDE SEQUENCE [LARGE SCALE GENOMIC DNA]</scope>
    <source>
        <strain evidence="4">CCUG 61697</strain>
    </source>
</reference>
<keyword evidence="2" id="KW-0812">Transmembrane</keyword>
<evidence type="ECO:0000313" key="3">
    <source>
        <dbReference type="EMBL" id="MFD0985805.1"/>
    </source>
</evidence>
<keyword evidence="4" id="KW-1185">Reference proteome</keyword>
<comment type="caution">
    <text evidence="3">The sequence shown here is derived from an EMBL/GenBank/DDBJ whole genome shotgun (WGS) entry which is preliminary data.</text>
</comment>
<feature type="transmembrane region" description="Helical" evidence="2">
    <location>
        <begin position="74"/>
        <end position="93"/>
    </location>
</feature>
<sequence>MALYSVYEPEEPPADLVERADSLVFVKDGFCWPAFFVAPFWLLYHRVWVGLGLFIGGFVLLDVLLSLSKAGEAISGWAVLGYMFFFAMEANGLRRHSLECKGYEQIGMAVGSRDEAEIRFFAEWLPGQQAMGPNLKTGKTASAKAAAAKMSAKTQSPTSAAPSRSSDDGIIGSFPNA</sequence>
<gene>
    <name evidence="3" type="ORF">ACFQ2F_01690</name>
</gene>
<dbReference type="EMBL" id="JBHTJO010000001">
    <property type="protein sequence ID" value="MFD0985805.1"/>
    <property type="molecule type" value="Genomic_DNA"/>
</dbReference>
<dbReference type="Proteomes" id="UP001597102">
    <property type="component" value="Unassembled WGS sequence"/>
</dbReference>
<proteinExistence type="predicted"/>